<dbReference type="InterPro" id="IPR006895">
    <property type="entry name" value="Znf_Sec23_Sec24"/>
</dbReference>
<dbReference type="PANTHER" id="PTHR11141:SF0">
    <property type="entry name" value="PROTEIN TRANSPORT PROTEIN SEC23"/>
    <property type="match status" value="1"/>
</dbReference>
<evidence type="ECO:0000313" key="22">
    <source>
        <dbReference type="Proteomes" id="UP000094236"/>
    </source>
</evidence>
<comment type="subcellular location">
    <subcellularLocation>
        <location evidence="15">Cytoplasm</location>
    </subcellularLocation>
    <subcellularLocation>
        <location evidence="1 15">Cytoplasmic vesicle</location>
        <location evidence="1 15">COPII-coated vesicle membrane</location>
        <topology evidence="1 15">Peripheral membrane protein</topology>
        <orientation evidence="1 15">Cytoplasmic side</orientation>
    </subcellularLocation>
    <subcellularLocation>
        <location evidence="2 15">Endoplasmic reticulum membrane</location>
        <topology evidence="2 15">Peripheral membrane protein</topology>
        <orientation evidence="2 15">Cytoplasmic side</orientation>
    </subcellularLocation>
    <subcellularLocation>
        <location evidence="15">Golgi apparatus membrane</location>
        <topology evidence="15">Peripheral membrane protein</topology>
        <orientation evidence="15">Cytoplasmic side</orientation>
    </subcellularLocation>
</comment>
<dbReference type="Gene3D" id="2.60.40.1670">
    <property type="entry name" value="beta-sandwich domain of Sec23/24"/>
    <property type="match status" value="1"/>
</dbReference>
<feature type="domain" description="Sec23/Sec24 helical" evidence="19">
    <location>
        <begin position="511"/>
        <end position="610"/>
    </location>
</feature>
<dbReference type="InterPro" id="IPR029006">
    <property type="entry name" value="ADF-H/Gelsolin-like_dom_sf"/>
</dbReference>
<dbReference type="GO" id="GO:0005096">
    <property type="term" value="F:GTPase activator activity"/>
    <property type="evidence" value="ECO:0007669"/>
    <property type="project" value="TreeGrafter"/>
</dbReference>
<evidence type="ECO:0000259" key="18">
    <source>
        <dbReference type="Pfam" id="PF04811"/>
    </source>
</evidence>
<keyword evidence="12 15" id="KW-0472">Membrane</keyword>
<evidence type="ECO:0000259" key="17">
    <source>
        <dbReference type="Pfam" id="PF04810"/>
    </source>
</evidence>
<protein>
    <recommendedName>
        <fullName evidence="4 15">Protein transport protein SEC23</fullName>
    </recommendedName>
</protein>
<evidence type="ECO:0000256" key="5">
    <source>
        <dbReference type="ARBA" id="ARBA00022448"/>
    </source>
</evidence>
<dbReference type="InterPro" id="IPR036174">
    <property type="entry name" value="Znf_Sec23_Sec24_sf"/>
</dbReference>
<dbReference type="GO" id="GO:0070971">
    <property type="term" value="C:endoplasmic reticulum exit site"/>
    <property type="evidence" value="ECO:0007669"/>
    <property type="project" value="TreeGrafter"/>
</dbReference>
<gene>
    <name evidence="21" type="ORF">PACTADRAFT_49418</name>
</gene>
<dbReference type="Pfam" id="PF04810">
    <property type="entry name" value="zf-Sec23_Sec24"/>
    <property type="match status" value="1"/>
</dbReference>
<dbReference type="Pfam" id="PF08033">
    <property type="entry name" value="Sec23_BS"/>
    <property type="match status" value="1"/>
</dbReference>
<keyword evidence="22" id="KW-1185">Reference proteome</keyword>
<keyword evidence="13 15" id="KW-0968">Cytoplasmic vesicle</keyword>
<dbReference type="EMBL" id="KV454013">
    <property type="protein sequence ID" value="ODV95996.1"/>
    <property type="molecule type" value="Genomic_DNA"/>
</dbReference>
<dbReference type="STRING" id="669874.A0A1E4TW84"/>
<dbReference type="FunFam" id="3.40.50.410:FF:000043">
    <property type="entry name" value="Protein transport protein SEC23"/>
    <property type="match status" value="1"/>
</dbReference>
<dbReference type="SUPFAM" id="SSF82754">
    <property type="entry name" value="C-terminal, gelsolin-like domain of Sec23/24"/>
    <property type="match status" value="1"/>
</dbReference>
<dbReference type="InterPro" id="IPR036180">
    <property type="entry name" value="Gelsolin-like_dom_sf"/>
</dbReference>
<dbReference type="Proteomes" id="UP000094236">
    <property type="component" value="Unassembled WGS sequence"/>
</dbReference>
<dbReference type="InterPro" id="IPR006896">
    <property type="entry name" value="Sec23/24_trunk_dom"/>
</dbReference>
<comment type="similarity">
    <text evidence="3 15">Belongs to the SEC23/SEC24 family. SEC23 subfamily.</text>
</comment>
<dbReference type="GO" id="GO:0006886">
    <property type="term" value="P:intracellular protein transport"/>
    <property type="evidence" value="ECO:0007669"/>
    <property type="project" value="InterPro"/>
</dbReference>
<accession>A0A1E4TW84</accession>
<keyword evidence="15" id="KW-0963">Cytoplasm</keyword>
<dbReference type="InterPro" id="IPR036175">
    <property type="entry name" value="Sec23/24_helical_dom_sf"/>
</dbReference>
<dbReference type="Gene3D" id="3.40.20.10">
    <property type="entry name" value="Severin"/>
    <property type="match status" value="1"/>
</dbReference>
<name>A0A1E4TW84_PACTA</name>
<comment type="function">
    <text evidence="14 15">Component of the coat protein complex II (COPII) which promotes the formation of transport vesicles from the endoplasmic reticulum (ER). The coat has two main functions, the physical deformation of the endoplasmic reticulum membrane into vesicles and the selection of cargo molecules.</text>
</comment>
<evidence type="ECO:0000259" key="20">
    <source>
        <dbReference type="Pfam" id="PF08033"/>
    </source>
</evidence>
<dbReference type="InterPro" id="IPR012990">
    <property type="entry name" value="Beta-sandwich_Sec23_24"/>
</dbReference>
<dbReference type="Pfam" id="PF04815">
    <property type="entry name" value="Sec23_helical"/>
    <property type="match status" value="1"/>
</dbReference>
<organism evidence="21 22">
    <name type="scientific">Pachysolen tannophilus NRRL Y-2460</name>
    <dbReference type="NCBI Taxonomy" id="669874"/>
    <lineage>
        <taxon>Eukaryota</taxon>
        <taxon>Fungi</taxon>
        <taxon>Dikarya</taxon>
        <taxon>Ascomycota</taxon>
        <taxon>Saccharomycotina</taxon>
        <taxon>Pichiomycetes</taxon>
        <taxon>Pachysolenaceae</taxon>
        <taxon>Pachysolen</taxon>
    </lineage>
</organism>
<dbReference type="InterPro" id="IPR037364">
    <property type="entry name" value="Sec23"/>
</dbReference>
<dbReference type="InterPro" id="IPR036465">
    <property type="entry name" value="vWFA_dom_sf"/>
</dbReference>
<evidence type="ECO:0000256" key="10">
    <source>
        <dbReference type="ARBA" id="ARBA00022927"/>
    </source>
</evidence>
<evidence type="ECO:0000259" key="16">
    <source>
        <dbReference type="Pfam" id="PF00626"/>
    </source>
</evidence>
<dbReference type="Pfam" id="PF00626">
    <property type="entry name" value="Gelsolin"/>
    <property type="match status" value="1"/>
</dbReference>
<dbReference type="SUPFAM" id="SSF82919">
    <property type="entry name" value="Zn-finger domain of Sec23/24"/>
    <property type="match status" value="1"/>
</dbReference>
<evidence type="ECO:0000256" key="1">
    <source>
        <dbReference type="ARBA" id="ARBA00004299"/>
    </source>
</evidence>
<keyword evidence="10 15" id="KW-0653">Protein transport</keyword>
<evidence type="ECO:0000313" key="21">
    <source>
        <dbReference type="EMBL" id="ODV95996.1"/>
    </source>
</evidence>
<evidence type="ECO:0000256" key="6">
    <source>
        <dbReference type="ARBA" id="ARBA00022723"/>
    </source>
</evidence>
<dbReference type="SUPFAM" id="SSF53300">
    <property type="entry name" value="vWA-like"/>
    <property type="match status" value="1"/>
</dbReference>
<dbReference type="GO" id="GO:0090110">
    <property type="term" value="P:COPII-coated vesicle cargo loading"/>
    <property type="evidence" value="ECO:0007669"/>
    <property type="project" value="TreeGrafter"/>
</dbReference>
<dbReference type="Pfam" id="PF04811">
    <property type="entry name" value="Sec23_trunk"/>
    <property type="match status" value="1"/>
</dbReference>
<feature type="domain" description="Sec23/Sec24 beta-sandwich" evidence="20">
    <location>
        <begin position="393"/>
        <end position="497"/>
    </location>
</feature>
<keyword evidence="8 15" id="KW-0862">Zinc</keyword>
<evidence type="ECO:0000256" key="9">
    <source>
        <dbReference type="ARBA" id="ARBA00022892"/>
    </source>
</evidence>
<dbReference type="InterPro" id="IPR007123">
    <property type="entry name" value="Gelsolin-like_dom"/>
</dbReference>
<keyword evidence="6 15" id="KW-0479">Metal-binding</keyword>
<dbReference type="SUPFAM" id="SSF81995">
    <property type="entry name" value="beta-sandwich domain of Sec23/24"/>
    <property type="match status" value="1"/>
</dbReference>
<sequence>MDFNSIEDIDNVRLTWNVFPTTKIDATRLSVPIASLYTPLRQREDLPILHEDPVVCRQCQGILNPYCHLDLTINIWNCPFCNTVNKLPVPDIIPLQCQQEFTTMEYVTSRRNATPPVFLYVIDLCLDDENLSNLIESILTSIDLLPEHVLIGLITFGKNVNVYELGNQDVSINSLTFNGNKPYTLEQIESILGLLPNSLVVKSSQPAQQKSAILNYRGSRFVQPVSLCQYQLRMILEQILKDSFPIKRHERPMRATGSAVNIALNLLKSCFDQTGSHMLLFSGGPCTYGPGMIVDVPFKEPLRSHKDIQGDTAKHYKKAAAFYDNLSTLAAVNGHTVDIFVGSYDQVGLYEMSPLCEKTNGAVVLSDSFTTVIFKQSLNKFFSKDNFGFLEMGLNATLDLKVSKNLKINGMIGHGVSLHSNKEKSSISDTEIGLGGTTAWKLCNVTPHSSYGIYFEIANNTSSVGLDNNTAFIQYILYYQHPSGEMRLKVTTIARNMLAPGSDSDIGEYFDQEAAAVLIAREAINKSLKNVETNDLLLWLDKILIDLCIKFGEYTKNIAESFKLSIKFSLFPQFIYHLRRSQFLQMFNNSPDETLFYRHVFLSEDTTNSLIMIQPTLMAYDIEAEEPEPVLLDSLSLKPDRILLLDTFFHILIYHGETIATWKSLGYQDKEDYQYFKDFLNLPRQDAGELLYDRFPLPRFVDCNEGGSQARFLYSKLNPSNNYKSLADSFTTAVTGTFGTIVGGANSNASGAVILTDDVSLQTFMEHVQRAVVKSTN</sequence>
<evidence type="ECO:0000256" key="12">
    <source>
        <dbReference type="ARBA" id="ARBA00023136"/>
    </source>
</evidence>
<evidence type="ECO:0000256" key="2">
    <source>
        <dbReference type="ARBA" id="ARBA00004397"/>
    </source>
</evidence>
<feature type="domain" description="Zinc finger Sec23/Sec24-type" evidence="17">
    <location>
        <begin position="53"/>
        <end position="88"/>
    </location>
</feature>
<dbReference type="InterPro" id="IPR006900">
    <property type="entry name" value="Sec23/24_helical_dom"/>
</dbReference>
<evidence type="ECO:0000256" key="7">
    <source>
        <dbReference type="ARBA" id="ARBA00022824"/>
    </source>
</evidence>
<dbReference type="Gene3D" id="3.40.50.410">
    <property type="entry name" value="von Willebrand factor, type A domain"/>
    <property type="match status" value="1"/>
</dbReference>
<dbReference type="PANTHER" id="PTHR11141">
    <property type="entry name" value="PROTEIN TRANSPORT PROTEIN SEC23"/>
    <property type="match status" value="1"/>
</dbReference>
<evidence type="ECO:0000256" key="15">
    <source>
        <dbReference type="RuleBase" id="RU365030"/>
    </source>
</evidence>
<evidence type="ECO:0000256" key="14">
    <source>
        <dbReference type="ARBA" id="ARBA00025471"/>
    </source>
</evidence>
<evidence type="ECO:0000259" key="19">
    <source>
        <dbReference type="Pfam" id="PF04815"/>
    </source>
</evidence>
<dbReference type="SUPFAM" id="SSF81811">
    <property type="entry name" value="Helical domain of Sec23/24"/>
    <property type="match status" value="1"/>
</dbReference>
<dbReference type="GO" id="GO:0005789">
    <property type="term" value="C:endoplasmic reticulum membrane"/>
    <property type="evidence" value="ECO:0007669"/>
    <property type="project" value="UniProtKB-SubCell"/>
</dbReference>
<evidence type="ECO:0000256" key="13">
    <source>
        <dbReference type="ARBA" id="ARBA00023329"/>
    </source>
</evidence>
<dbReference type="Gene3D" id="1.20.120.730">
    <property type="entry name" value="Sec23/Sec24 helical domain"/>
    <property type="match status" value="1"/>
</dbReference>
<keyword evidence="11 15" id="KW-0333">Golgi apparatus</keyword>
<evidence type="ECO:0000256" key="4">
    <source>
        <dbReference type="ARBA" id="ARBA00021212"/>
    </source>
</evidence>
<dbReference type="FunFam" id="3.40.20.10:FF:000041">
    <property type="entry name" value="Protein transport protein SEC23"/>
    <property type="match status" value="1"/>
</dbReference>
<feature type="domain" description="Sec23/Sec24 trunk" evidence="18">
    <location>
        <begin position="114"/>
        <end position="381"/>
    </location>
</feature>
<dbReference type="AlphaFoldDB" id="A0A1E4TW84"/>
<evidence type="ECO:0000256" key="3">
    <source>
        <dbReference type="ARBA" id="ARBA00009210"/>
    </source>
</evidence>
<proteinExistence type="inferred from homology"/>
<reference evidence="22" key="1">
    <citation type="submission" date="2016-05" db="EMBL/GenBank/DDBJ databases">
        <title>Comparative genomics of biotechnologically important yeasts.</title>
        <authorList>
            <consortium name="DOE Joint Genome Institute"/>
            <person name="Riley R."/>
            <person name="Haridas S."/>
            <person name="Wolfe K.H."/>
            <person name="Lopes M.R."/>
            <person name="Hittinger C.T."/>
            <person name="Goker M."/>
            <person name="Salamov A."/>
            <person name="Wisecaver J."/>
            <person name="Long T.M."/>
            <person name="Aerts A.L."/>
            <person name="Barry K."/>
            <person name="Choi C."/>
            <person name="Clum A."/>
            <person name="Coughlan A.Y."/>
            <person name="Deshpande S."/>
            <person name="Douglass A.P."/>
            <person name="Hanson S.J."/>
            <person name="Klenk H.-P."/>
            <person name="Labutti K."/>
            <person name="Lapidus A."/>
            <person name="Lindquist E."/>
            <person name="Lipzen A."/>
            <person name="Meier-Kolthoff J.P."/>
            <person name="Ohm R.A."/>
            <person name="Otillar R.P."/>
            <person name="Pangilinan J."/>
            <person name="Peng Y."/>
            <person name="Rokas A."/>
            <person name="Rosa C.A."/>
            <person name="Scheuner C."/>
            <person name="Sibirny A.A."/>
            <person name="Slot J.C."/>
            <person name="Stielow J.B."/>
            <person name="Sun H."/>
            <person name="Kurtzman C.P."/>
            <person name="Blackwell M."/>
            <person name="Grigoriev I.V."/>
            <person name="Jeffries T.W."/>
        </authorList>
    </citation>
    <scope>NUCLEOTIDE SEQUENCE [LARGE SCALE GENOMIC DNA]</scope>
    <source>
        <strain evidence="22">NRRL Y-2460</strain>
    </source>
</reference>
<dbReference type="Gene3D" id="2.30.30.380">
    <property type="entry name" value="Zn-finger domain of Sec23/24"/>
    <property type="match status" value="1"/>
</dbReference>
<feature type="domain" description="Gelsolin-like" evidence="16">
    <location>
        <begin position="625"/>
        <end position="713"/>
    </location>
</feature>
<dbReference type="GO" id="GO:0030127">
    <property type="term" value="C:COPII vesicle coat"/>
    <property type="evidence" value="ECO:0007669"/>
    <property type="project" value="InterPro"/>
</dbReference>
<dbReference type="GO" id="GO:0000139">
    <property type="term" value="C:Golgi membrane"/>
    <property type="evidence" value="ECO:0007669"/>
    <property type="project" value="UniProtKB-SubCell"/>
</dbReference>
<keyword evidence="5 15" id="KW-0813">Transport</keyword>
<dbReference type="GO" id="GO:0008270">
    <property type="term" value="F:zinc ion binding"/>
    <property type="evidence" value="ECO:0007669"/>
    <property type="project" value="InterPro"/>
</dbReference>
<keyword evidence="7 15" id="KW-0256">Endoplasmic reticulum</keyword>
<dbReference type="OrthoDB" id="10256289at2759"/>
<evidence type="ECO:0000256" key="8">
    <source>
        <dbReference type="ARBA" id="ARBA00022833"/>
    </source>
</evidence>
<evidence type="ECO:0000256" key="11">
    <source>
        <dbReference type="ARBA" id="ARBA00023034"/>
    </source>
</evidence>
<keyword evidence="9 15" id="KW-0931">ER-Golgi transport</keyword>